<dbReference type="Proteomes" id="UP001044222">
    <property type="component" value="Unassembled WGS sequence"/>
</dbReference>
<dbReference type="EMBL" id="JAFIRN010000002">
    <property type="protein sequence ID" value="KAG5854577.1"/>
    <property type="molecule type" value="Genomic_DNA"/>
</dbReference>
<keyword evidence="2" id="KW-1185">Reference proteome</keyword>
<gene>
    <name evidence="1" type="ORF">ANANG_G00039300</name>
</gene>
<evidence type="ECO:0000313" key="2">
    <source>
        <dbReference type="Proteomes" id="UP001044222"/>
    </source>
</evidence>
<comment type="caution">
    <text evidence="1">The sequence shown here is derived from an EMBL/GenBank/DDBJ whole genome shotgun (WGS) entry which is preliminary data.</text>
</comment>
<accession>A0A9D3S969</accession>
<dbReference type="AlphaFoldDB" id="A0A9D3S969"/>
<proteinExistence type="predicted"/>
<sequence length="97" mass="11466">MLQKRFTIHHKPSIRAVIRLTMRQVPVNMPRACFFKLRTSLKVVIDNDVTEEMKKKDLFWKIRPFLVCICQGCLLNIKLSSYLIYQVEEDSIHVACK</sequence>
<name>A0A9D3S969_ANGAN</name>
<organism evidence="1 2">
    <name type="scientific">Anguilla anguilla</name>
    <name type="common">European freshwater eel</name>
    <name type="synonym">Muraena anguilla</name>
    <dbReference type="NCBI Taxonomy" id="7936"/>
    <lineage>
        <taxon>Eukaryota</taxon>
        <taxon>Metazoa</taxon>
        <taxon>Chordata</taxon>
        <taxon>Craniata</taxon>
        <taxon>Vertebrata</taxon>
        <taxon>Euteleostomi</taxon>
        <taxon>Actinopterygii</taxon>
        <taxon>Neopterygii</taxon>
        <taxon>Teleostei</taxon>
        <taxon>Anguilliformes</taxon>
        <taxon>Anguillidae</taxon>
        <taxon>Anguilla</taxon>
    </lineage>
</organism>
<protein>
    <submittedName>
        <fullName evidence="1">Uncharacterized protein</fullName>
    </submittedName>
</protein>
<evidence type="ECO:0000313" key="1">
    <source>
        <dbReference type="EMBL" id="KAG5854577.1"/>
    </source>
</evidence>
<reference evidence="1" key="1">
    <citation type="submission" date="2021-01" db="EMBL/GenBank/DDBJ databases">
        <title>A chromosome-scale assembly of European eel, Anguilla anguilla.</title>
        <authorList>
            <person name="Henkel C."/>
            <person name="Jong-Raadsen S.A."/>
            <person name="Dufour S."/>
            <person name="Weltzien F.-A."/>
            <person name="Palstra A.P."/>
            <person name="Pelster B."/>
            <person name="Spaink H.P."/>
            <person name="Van Den Thillart G.E."/>
            <person name="Jansen H."/>
            <person name="Zahm M."/>
            <person name="Klopp C."/>
            <person name="Cedric C."/>
            <person name="Louis A."/>
            <person name="Berthelot C."/>
            <person name="Parey E."/>
            <person name="Roest Crollius H."/>
            <person name="Montfort J."/>
            <person name="Robinson-Rechavi M."/>
            <person name="Bucao C."/>
            <person name="Bouchez O."/>
            <person name="Gislard M."/>
            <person name="Lluch J."/>
            <person name="Milhes M."/>
            <person name="Lampietro C."/>
            <person name="Lopez Roques C."/>
            <person name="Donnadieu C."/>
            <person name="Braasch I."/>
            <person name="Desvignes T."/>
            <person name="Postlethwait J."/>
            <person name="Bobe J."/>
            <person name="Guiguen Y."/>
            <person name="Dirks R."/>
        </authorList>
    </citation>
    <scope>NUCLEOTIDE SEQUENCE</scope>
    <source>
        <strain evidence="1">Tag_6206</strain>
        <tissue evidence="1">Liver</tissue>
    </source>
</reference>